<keyword evidence="3" id="KW-1185">Reference proteome</keyword>
<organism evidence="2 3">
    <name type="scientific">Chitinophaga caeni</name>
    <dbReference type="NCBI Taxonomy" id="2029983"/>
    <lineage>
        <taxon>Bacteria</taxon>
        <taxon>Pseudomonadati</taxon>
        <taxon>Bacteroidota</taxon>
        <taxon>Chitinophagia</taxon>
        <taxon>Chitinophagales</taxon>
        <taxon>Chitinophagaceae</taxon>
        <taxon>Chitinophaga</taxon>
    </lineage>
</organism>
<sequence length="504" mass="59526">MRRLFQVQLWLLLFLMASNAFAQKVTYTDPERDDYKTTEFEIIGKVGGNLLVYKANKGEYYMSVYDNDMRLVDRVPLELPKKLVSVDFIAYHDKAYMVYQFQFKDVVYSYYATFNGNGAFENKPVMIDSTRIGYSTKYNNVYSVEVSEDKSKILIYKINQDDERNNIFYTFLYNSDFWLINNSRISLQMESKRHFLNNFNLSNDGDLVFTKLERSSNKDYITQGALYLKRPAVDTFSLVPLEFHNRLLDDIRIKLNNATRQATILGFFYKQKRGNVEGLYITKIDYSKLTQQYERFMVFSDDLKANAKGDASTKTAFNDFFIRKIINTQDGGFLVTAESYYTTNRYQPWNRWDYMYGGYGGFYPYYYSPYNSMYYNPYYWNDSQGNRYHYDNIAILSIDGEGKPVWSNIIRKSQFDDNADLYLSFMIVNVGSELRFLFNDIQRRNFIVTDNSISPDGKLNRLPLLRNQDKGFTWMPRYGKQIGARTVVIPVVYRNYICFAKIDF</sequence>
<dbReference type="OrthoDB" id="1490253at2"/>
<feature type="signal peptide" evidence="1">
    <location>
        <begin position="1"/>
        <end position="22"/>
    </location>
</feature>
<reference evidence="2 3" key="1">
    <citation type="submission" date="2017-10" db="EMBL/GenBank/DDBJ databases">
        <title>Paenichitinophaga pekingensis gen. nov., sp. nov., isolated from activated sludge.</title>
        <authorList>
            <person name="Jin D."/>
            <person name="Kong X."/>
            <person name="Deng Y."/>
            <person name="Bai Z."/>
        </authorList>
    </citation>
    <scope>NUCLEOTIDE SEQUENCE [LARGE SCALE GENOMIC DNA]</scope>
    <source>
        <strain evidence="2 3">13</strain>
    </source>
</reference>
<gene>
    <name evidence="2" type="ORF">COR50_08060</name>
</gene>
<evidence type="ECO:0000313" key="2">
    <source>
        <dbReference type="EMBL" id="ATL47141.1"/>
    </source>
</evidence>
<dbReference type="KEGG" id="cbae:COR50_08060"/>
<keyword evidence="1" id="KW-0732">Signal</keyword>
<feature type="chain" id="PRO_5013307854" evidence="1">
    <location>
        <begin position="23"/>
        <end position="504"/>
    </location>
</feature>
<dbReference type="EMBL" id="CP023777">
    <property type="protein sequence ID" value="ATL47141.1"/>
    <property type="molecule type" value="Genomic_DNA"/>
</dbReference>
<name>A0A291QTB0_9BACT</name>
<dbReference type="AlphaFoldDB" id="A0A291QTB0"/>
<protein>
    <submittedName>
        <fullName evidence="2">Uncharacterized protein</fullName>
    </submittedName>
</protein>
<dbReference type="Proteomes" id="UP000220133">
    <property type="component" value="Chromosome"/>
</dbReference>
<evidence type="ECO:0000313" key="3">
    <source>
        <dbReference type="Proteomes" id="UP000220133"/>
    </source>
</evidence>
<evidence type="ECO:0000256" key="1">
    <source>
        <dbReference type="SAM" id="SignalP"/>
    </source>
</evidence>
<accession>A0A291QTB0</accession>
<proteinExistence type="predicted"/>
<dbReference type="RefSeq" id="WP_098193523.1">
    <property type="nucleotide sequence ID" value="NZ_CP023777.1"/>
</dbReference>